<dbReference type="Pfam" id="PF03102">
    <property type="entry name" value="NeuB"/>
    <property type="match status" value="1"/>
</dbReference>
<dbReference type="AlphaFoldDB" id="A0A3N4N5Y8"/>
<dbReference type="PANTHER" id="PTHR42966:SF1">
    <property type="entry name" value="SIALIC ACID SYNTHASE"/>
    <property type="match status" value="1"/>
</dbReference>
<dbReference type="InterPro" id="IPR003329">
    <property type="entry name" value="Cytidylyl_trans"/>
</dbReference>
<dbReference type="SUPFAM" id="SSF51269">
    <property type="entry name" value="AFP III-like domain"/>
    <property type="match status" value="1"/>
</dbReference>
<dbReference type="InterPro" id="IPR036732">
    <property type="entry name" value="AFP_Neu5c_C_sf"/>
</dbReference>
<reference evidence="2 3" key="1">
    <citation type="submission" date="2018-11" db="EMBL/GenBank/DDBJ databases">
        <title>Aureibaculum marinum gen. nov., sp. nov., a member of the family Flavobacteriaceae isolated from the Bohai Sea.</title>
        <authorList>
            <person name="Ji X."/>
        </authorList>
    </citation>
    <scope>NUCLEOTIDE SEQUENCE [LARGE SCALE GENOMIC DNA]</scope>
    <source>
        <strain evidence="2 3">BH-SD17</strain>
    </source>
</reference>
<dbReference type="EMBL" id="RPFJ01000051">
    <property type="protein sequence ID" value="RPD91712.1"/>
    <property type="molecule type" value="Genomic_DNA"/>
</dbReference>
<dbReference type="PANTHER" id="PTHR42966">
    <property type="entry name" value="N-ACETYLNEURAMINATE SYNTHASE"/>
    <property type="match status" value="1"/>
</dbReference>
<organism evidence="2 3">
    <name type="scientific">Aureibaculum marinum</name>
    <dbReference type="NCBI Taxonomy" id="2487930"/>
    <lineage>
        <taxon>Bacteria</taxon>
        <taxon>Pseudomonadati</taxon>
        <taxon>Bacteroidota</taxon>
        <taxon>Flavobacteriia</taxon>
        <taxon>Flavobacteriales</taxon>
        <taxon>Flavobacteriaceae</taxon>
        <taxon>Aureibaculum</taxon>
    </lineage>
</organism>
<dbReference type="Pfam" id="PF02348">
    <property type="entry name" value="CTP_transf_3"/>
    <property type="match status" value="1"/>
</dbReference>
<dbReference type="InterPro" id="IPR013785">
    <property type="entry name" value="Aldolase_TIM"/>
</dbReference>
<dbReference type="InterPro" id="IPR029044">
    <property type="entry name" value="Nucleotide-diphossugar_trans"/>
</dbReference>
<dbReference type="PROSITE" id="PS50844">
    <property type="entry name" value="AFP_LIKE"/>
    <property type="match status" value="1"/>
</dbReference>
<dbReference type="SUPFAM" id="SSF53448">
    <property type="entry name" value="Nucleotide-diphospho-sugar transferases"/>
    <property type="match status" value="1"/>
</dbReference>
<dbReference type="Pfam" id="PF08666">
    <property type="entry name" value="SAF"/>
    <property type="match status" value="1"/>
</dbReference>
<sequence>MLSKRLRGKSLMSVNEIPLLYRVINSVKKFDFIDEITIATTDLVADDPLEAAVKKLDVSIFRGDALDVLNRFVEASADLNEHDIIVRFTADNPLYIEDISKIAFEKHLEKKVDYTHIDGLSHIVPEIFNVGAIREANSLTKAYFDREHVTPFFRKNPSLFSILELPNDFEGLRPDLDEYLTIDTNEQLHAFEKMLTATQYDSKSVSIAEIYDYLDTIKHTPKTPKQRIKLDKIWVGEDYPTYIIAEIGQNHNGEVRLAKKLIDMAVDAGASAVKFQKRDIPSELTKEAFDKPYDNPNSFGKTYGEHRMFLELDEAQHLELKEYASAKGITYFCTPCDVPSLELLERIDCPFYKVASRDLTNIPLLEALGKTGKPVIISTGMASLEDIDAAVDALQLGKDKLMILQCTSQYPCALENVNLKVMDTLKERYGFITGFSDHTSGVVVSTAAAVMGAAIIEKHITLDRTMKGTDQPGSLEKSGLTKLVEYIRAAEIATGDGIKEVNPATAAAKVKLARSVTSKVNIKKGDLLTDELICLKSPGDGIKWNDRNSILGKRAVKDIDADVTLKQEDFE</sequence>
<dbReference type="InterPro" id="IPR013974">
    <property type="entry name" value="SAF"/>
</dbReference>
<dbReference type="Gene3D" id="3.90.1210.10">
    <property type="entry name" value="Antifreeze-like/N-acetylneuraminic acid synthase C-terminal domain"/>
    <property type="match status" value="1"/>
</dbReference>
<evidence type="ECO:0000313" key="2">
    <source>
        <dbReference type="EMBL" id="RPD91712.1"/>
    </source>
</evidence>
<keyword evidence="3" id="KW-1185">Reference proteome</keyword>
<protein>
    <recommendedName>
        <fullName evidence="1">AFP-like domain-containing protein</fullName>
    </recommendedName>
</protein>
<dbReference type="InterPro" id="IPR057736">
    <property type="entry name" value="SAF_PseI/NeuA/NeuB"/>
</dbReference>
<dbReference type="Proteomes" id="UP000270856">
    <property type="component" value="Unassembled WGS sequence"/>
</dbReference>
<accession>A0A3N4N5Y8</accession>
<dbReference type="SMART" id="SM00858">
    <property type="entry name" value="SAF"/>
    <property type="match status" value="1"/>
</dbReference>
<dbReference type="Gene3D" id="3.20.20.70">
    <property type="entry name" value="Aldolase class I"/>
    <property type="match status" value="1"/>
</dbReference>
<dbReference type="CDD" id="cd11615">
    <property type="entry name" value="SAF_NeuB_like"/>
    <property type="match status" value="1"/>
</dbReference>
<comment type="caution">
    <text evidence="2">The sequence shown here is derived from an EMBL/GenBank/DDBJ whole genome shotgun (WGS) entry which is preliminary data.</text>
</comment>
<dbReference type="GO" id="GO:0047444">
    <property type="term" value="F:N-acylneuraminate-9-phosphate synthase activity"/>
    <property type="evidence" value="ECO:0007669"/>
    <property type="project" value="TreeGrafter"/>
</dbReference>
<dbReference type="SUPFAM" id="SSF51569">
    <property type="entry name" value="Aldolase"/>
    <property type="match status" value="1"/>
</dbReference>
<evidence type="ECO:0000259" key="1">
    <source>
        <dbReference type="PROSITE" id="PS50844"/>
    </source>
</evidence>
<feature type="domain" description="AFP-like" evidence="1">
    <location>
        <begin position="515"/>
        <end position="571"/>
    </location>
</feature>
<dbReference type="InterPro" id="IPR006190">
    <property type="entry name" value="SAF_AFP_Neu5Ac"/>
</dbReference>
<evidence type="ECO:0000313" key="3">
    <source>
        <dbReference type="Proteomes" id="UP000270856"/>
    </source>
</evidence>
<gene>
    <name evidence="2" type="ORF">EGM88_14320</name>
</gene>
<dbReference type="GO" id="GO:0016051">
    <property type="term" value="P:carbohydrate biosynthetic process"/>
    <property type="evidence" value="ECO:0007669"/>
    <property type="project" value="InterPro"/>
</dbReference>
<name>A0A3N4N5Y8_9FLAO</name>
<dbReference type="InterPro" id="IPR051690">
    <property type="entry name" value="PseI-like"/>
</dbReference>
<proteinExistence type="predicted"/>
<dbReference type="InterPro" id="IPR013132">
    <property type="entry name" value="PseI/NeuA/B-like_N"/>
</dbReference>
<dbReference type="Gene3D" id="3.90.550.10">
    <property type="entry name" value="Spore Coat Polysaccharide Biosynthesis Protein SpsA, Chain A"/>
    <property type="match status" value="1"/>
</dbReference>